<comment type="caution">
    <text evidence="2">The sequence shown here is derived from an EMBL/GenBank/DDBJ whole genome shotgun (WGS) entry which is preliminary data.</text>
</comment>
<feature type="compositionally biased region" description="Basic and acidic residues" evidence="1">
    <location>
        <begin position="92"/>
        <end position="106"/>
    </location>
</feature>
<evidence type="ECO:0000256" key="1">
    <source>
        <dbReference type="SAM" id="MobiDB-lite"/>
    </source>
</evidence>
<protein>
    <submittedName>
        <fullName evidence="2">Uncharacterized protein</fullName>
    </submittedName>
</protein>
<proteinExistence type="predicted"/>
<sequence>MVSGDATSYLALFSPGTCMAGPVAPGSRLRPSRSPAVSVCAQRPAPPARRQLTRRNAAKPAPGASPTQATSQTGAARKGGRFNNRAQGGPSTEERVWGLQTHRGEGRPACNARAGKPHTDHTTHGGQAAHTVNNALHHLWEVLGAPRQHKTSIQPHGRRDSRVGCNRHGSAASITHHSPPVTHTTRAKVNLPPVREVQN</sequence>
<evidence type="ECO:0000313" key="2">
    <source>
        <dbReference type="EMBL" id="KAJ1173186.1"/>
    </source>
</evidence>
<name>A0AAV7TAT2_PLEWA</name>
<dbReference type="Proteomes" id="UP001066276">
    <property type="component" value="Chromosome 4_1"/>
</dbReference>
<feature type="compositionally biased region" description="Polar residues" evidence="1">
    <location>
        <begin position="65"/>
        <end position="74"/>
    </location>
</feature>
<gene>
    <name evidence="2" type="ORF">NDU88_005026</name>
</gene>
<accession>A0AAV7TAT2</accession>
<feature type="region of interest" description="Disordered" evidence="1">
    <location>
        <begin position="24"/>
        <end position="127"/>
    </location>
</feature>
<dbReference type="EMBL" id="JANPWB010000007">
    <property type="protein sequence ID" value="KAJ1173186.1"/>
    <property type="molecule type" value="Genomic_DNA"/>
</dbReference>
<reference evidence="2" key="1">
    <citation type="journal article" date="2022" name="bioRxiv">
        <title>Sequencing and chromosome-scale assembly of the giantPleurodeles waltlgenome.</title>
        <authorList>
            <person name="Brown T."/>
            <person name="Elewa A."/>
            <person name="Iarovenko S."/>
            <person name="Subramanian E."/>
            <person name="Araus A.J."/>
            <person name="Petzold A."/>
            <person name="Susuki M."/>
            <person name="Suzuki K.-i.T."/>
            <person name="Hayashi T."/>
            <person name="Toyoda A."/>
            <person name="Oliveira C."/>
            <person name="Osipova E."/>
            <person name="Leigh N.D."/>
            <person name="Simon A."/>
            <person name="Yun M.H."/>
        </authorList>
    </citation>
    <scope>NUCLEOTIDE SEQUENCE</scope>
    <source>
        <strain evidence="2">20211129_DDA</strain>
        <tissue evidence="2">Liver</tissue>
    </source>
</reference>
<organism evidence="2 3">
    <name type="scientific">Pleurodeles waltl</name>
    <name type="common">Iberian ribbed newt</name>
    <dbReference type="NCBI Taxonomy" id="8319"/>
    <lineage>
        <taxon>Eukaryota</taxon>
        <taxon>Metazoa</taxon>
        <taxon>Chordata</taxon>
        <taxon>Craniata</taxon>
        <taxon>Vertebrata</taxon>
        <taxon>Euteleostomi</taxon>
        <taxon>Amphibia</taxon>
        <taxon>Batrachia</taxon>
        <taxon>Caudata</taxon>
        <taxon>Salamandroidea</taxon>
        <taxon>Salamandridae</taxon>
        <taxon>Pleurodelinae</taxon>
        <taxon>Pleurodeles</taxon>
    </lineage>
</organism>
<evidence type="ECO:0000313" key="3">
    <source>
        <dbReference type="Proteomes" id="UP001066276"/>
    </source>
</evidence>
<dbReference type="AlphaFoldDB" id="A0AAV7TAT2"/>
<keyword evidence="3" id="KW-1185">Reference proteome</keyword>